<dbReference type="CDD" id="cd02801">
    <property type="entry name" value="DUS_like_FMN"/>
    <property type="match status" value="1"/>
</dbReference>
<feature type="region of interest" description="Disordered" evidence="17">
    <location>
        <begin position="375"/>
        <end position="416"/>
    </location>
</feature>
<keyword evidence="20" id="KW-1185">Reference proteome</keyword>
<dbReference type="InterPro" id="IPR013785">
    <property type="entry name" value="Aldolase_TIM"/>
</dbReference>
<reference evidence="19 20" key="1">
    <citation type="journal article" date="2023" name="Elife">
        <title>Identification of key yeast species and microbe-microbe interactions impacting larval growth of Drosophila in the wild.</title>
        <authorList>
            <person name="Mure A."/>
            <person name="Sugiura Y."/>
            <person name="Maeda R."/>
            <person name="Honda K."/>
            <person name="Sakurai N."/>
            <person name="Takahashi Y."/>
            <person name="Watada M."/>
            <person name="Katoh T."/>
            <person name="Gotoh A."/>
            <person name="Gotoh Y."/>
            <person name="Taniguchi I."/>
            <person name="Nakamura K."/>
            <person name="Hayashi T."/>
            <person name="Katayama T."/>
            <person name="Uemura T."/>
            <person name="Hattori Y."/>
        </authorList>
    </citation>
    <scope>NUCLEOTIDE SEQUENCE [LARGE SCALE GENOMIC DNA]</scope>
    <source>
        <strain evidence="19 20">SB-73</strain>
    </source>
</reference>
<dbReference type="AlphaFoldDB" id="A0AAV5RLE3"/>
<evidence type="ECO:0000256" key="9">
    <source>
        <dbReference type="ARBA" id="ARBA00038313"/>
    </source>
</evidence>
<evidence type="ECO:0000256" key="10">
    <source>
        <dbReference type="ARBA" id="ARBA00038890"/>
    </source>
</evidence>
<comment type="catalytic activity">
    <reaction evidence="13">
        <text>a 5,6-dihydrouridine in mRNA + NAD(+) = a uridine in mRNA + NADH + H(+)</text>
        <dbReference type="Rhea" id="RHEA:69851"/>
        <dbReference type="Rhea" id="RHEA-COMP:14658"/>
        <dbReference type="Rhea" id="RHEA-COMP:17789"/>
        <dbReference type="ChEBI" id="CHEBI:15378"/>
        <dbReference type="ChEBI" id="CHEBI:57540"/>
        <dbReference type="ChEBI" id="CHEBI:57945"/>
        <dbReference type="ChEBI" id="CHEBI:65315"/>
        <dbReference type="ChEBI" id="CHEBI:74443"/>
    </reaction>
    <physiologicalReaction direction="right-to-left" evidence="13">
        <dbReference type="Rhea" id="RHEA:69853"/>
    </physiologicalReaction>
</comment>
<evidence type="ECO:0000256" key="6">
    <source>
        <dbReference type="ARBA" id="ARBA00022857"/>
    </source>
</evidence>
<accession>A0AAV5RLE3</accession>
<organism evidence="19 20">
    <name type="scientific">Starmerella bacillaris</name>
    <name type="common">Yeast</name>
    <name type="synonym">Candida zemplinina</name>
    <dbReference type="NCBI Taxonomy" id="1247836"/>
    <lineage>
        <taxon>Eukaryota</taxon>
        <taxon>Fungi</taxon>
        <taxon>Dikarya</taxon>
        <taxon>Ascomycota</taxon>
        <taxon>Saccharomycotina</taxon>
        <taxon>Dipodascomycetes</taxon>
        <taxon>Dipodascales</taxon>
        <taxon>Trichomonascaceae</taxon>
        <taxon>Starmerella</taxon>
    </lineage>
</organism>
<keyword evidence="5" id="KW-0819">tRNA processing</keyword>
<dbReference type="PANTHER" id="PTHR11082:SF5">
    <property type="entry name" value="TRNA-DIHYDROURIDINE(16_17) SYNTHASE [NAD(P)(+)]-LIKE"/>
    <property type="match status" value="1"/>
</dbReference>
<dbReference type="GO" id="GO:0006397">
    <property type="term" value="P:mRNA processing"/>
    <property type="evidence" value="ECO:0007669"/>
    <property type="project" value="UniProtKB-KW"/>
</dbReference>
<dbReference type="SUPFAM" id="SSF51395">
    <property type="entry name" value="FMN-linked oxidoreductases"/>
    <property type="match status" value="1"/>
</dbReference>
<keyword evidence="3" id="KW-0288">FMN</keyword>
<comment type="catalytic activity">
    <reaction evidence="12">
        <text>5,6-dihydrouridine(16) in tRNA + NADP(+) = uridine(16) in tRNA + NADPH + H(+)</text>
        <dbReference type="Rhea" id="RHEA:53376"/>
        <dbReference type="Rhea" id="RHEA-COMP:13543"/>
        <dbReference type="Rhea" id="RHEA-COMP:13544"/>
        <dbReference type="ChEBI" id="CHEBI:15378"/>
        <dbReference type="ChEBI" id="CHEBI:57783"/>
        <dbReference type="ChEBI" id="CHEBI:58349"/>
        <dbReference type="ChEBI" id="CHEBI:65315"/>
        <dbReference type="ChEBI" id="CHEBI:74443"/>
        <dbReference type="EC" id="1.3.1.88"/>
    </reaction>
    <physiologicalReaction direction="right-to-left" evidence="12">
        <dbReference type="Rhea" id="RHEA:53378"/>
    </physiologicalReaction>
</comment>
<evidence type="ECO:0000256" key="13">
    <source>
        <dbReference type="ARBA" id="ARBA00048342"/>
    </source>
</evidence>
<evidence type="ECO:0000256" key="14">
    <source>
        <dbReference type="ARBA" id="ARBA00048934"/>
    </source>
</evidence>
<evidence type="ECO:0000256" key="3">
    <source>
        <dbReference type="ARBA" id="ARBA00022643"/>
    </source>
</evidence>
<feature type="domain" description="DUS-like FMN-binding" evidence="18">
    <location>
        <begin position="24"/>
        <end position="308"/>
    </location>
</feature>
<keyword evidence="7" id="KW-0560">Oxidoreductase</keyword>
<dbReference type="Pfam" id="PF01207">
    <property type="entry name" value="Dus"/>
    <property type="match status" value="1"/>
</dbReference>
<dbReference type="InterPro" id="IPR035587">
    <property type="entry name" value="DUS-like_FMN-bd"/>
</dbReference>
<evidence type="ECO:0000256" key="15">
    <source>
        <dbReference type="ARBA" id="ARBA00049447"/>
    </source>
</evidence>
<comment type="catalytic activity">
    <reaction evidence="16">
        <text>5,6-dihydrouridine(17) in tRNA + NADP(+) = uridine(17) in tRNA + NADPH + H(+)</text>
        <dbReference type="Rhea" id="RHEA:53368"/>
        <dbReference type="Rhea" id="RHEA-COMP:13541"/>
        <dbReference type="Rhea" id="RHEA-COMP:13542"/>
        <dbReference type="ChEBI" id="CHEBI:15378"/>
        <dbReference type="ChEBI" id="CHEBI:57783"/>
        <dbReference type="ChEBI" id="CHEBI:58349"/>
        <dbReference type="ChEBI" id="CHEBI:65315"/>
        <dbReference type="ChEBI" id="CHEBI:74443"/>
        <dbReference type="EC" id="1.3.1.88"/>
    </reaction>
    <physiologicalReaction direction="right-to-left" evidence="16">
        <dbReference type="Rhea" id="RHEA:53370"/>
    </physiologicalReaction>
</comment>
<evidence type="ECO:0000256" key="11">
    <source>
        <dbReference type="ARBA" id="ARBA00047287"/>
    </source>
</evidence>
<dbReference type="EC" id="1.3.1.88" evidence="10"/>
<evidence type="ECO:0000256" key="8">
    <source>
        <dbReference type="ARBA" id="ARBA00023027"/>
    </source>
</evidence>
<proteinExistence type="inferred from homology"/>
<comment type="caution">
    <text evidence="19">The sequence shown here is derived from an EMBL/GenBank/DDBJ whole genome shotgun (WGS) entry which is preliminary data.</text>
</comment>
<comment type="similarity">
    <text evidence="9">Belongs to the Dus family. Dus1 subfamily.</text>
</comment>
<dbReference type="GO" id="GO:0050660">
    <property type="term" value="F:flavin adenine dinucleotide binding"/>
    <property type="evidence" value="ECO:0007669"/>
    <property type="project" value="InterPro"/>
</dbReference>
<keyword evidence="2" id="KW-0285">Flavoprotein</keyword>
<comment type="catalytic activity">
    <reaction evidence="15">
        <text>a 5,6-dihydrouridine in mRNA + NADP(+) = a uridine in mRNA + NADPH + H(+)</text>
        <dbReference type="Rhea" id="RHEA:69855"/>
        <dbReference type="Rhea" id="RHEA-COMP:14658"/>
        <dbReference type="Rhea" id="RHEA-COMP:17789"/>
        <dbReference type="ChEBI" id="CHEBI:15378"/>
        <dbReference type="ChEBI" id="CHEBI:57783"/>
        <dbReference type="ChEBI" id="CHEBI:58349"/>
        <dbReference type="ChEBI" id="CHEBI:65315"/>
        <dbReference type="ChEBI" id="CHEBI:74443"/>
    </reaction>
    <physiologicalReaction direction="right-to-left" evidence="15">
        <dbReference type="Rhea" id="RHEA:69857"/>
    </physiologicalReaction>
</comment>
<evidence type="ECO:0000256" key="16">
    <source>
        <dbReference type="ARBA" id="ARBA00049467"/>
    </source>
</evidence>
<evidence type="ECO:0000256" key="17">
    <source>
        <dbReference type="SAM" id="MobiDB-lite"/>
    </source>
</evidence>
<evidence type="ECO:0000256" key="7">
    <source>
        <dbReference type="ARBA" id="ARBA00023002"/>
    </source>
</evidence>
<dbReference type="Proteomes" id="UP001362899">
    <property type="component" value="Unassembled WGS sequence"/>
</dbReference>
<evidence type="ECO:0000256" key="2">
    <source>
        <dbReference type="ARBA" id="ARBA00022630"/>
    </source>
</evidence>
<evidence type="ECO:0000313" key="20">
    <source>
        <dbReference type="Proteomes" id="UP001362899"/>
    </source>
</evidence>
<keyword evidence="8" id="KW-0520">NAD</keyword>
<evidence type="ECO:0000256" key="12">
    <source>
        <dbReference type="ARBA" id="ARBA00047652"/>
    </source>
</evidence>
<sequence>MASMPNVQKGRALYEKLGSPKTFLAPMVDASELAWRKLCRKYGADICYSPMYHARLFGTTESYRKQQLCDEDYTENDKPLVIQFCSNKPNELVDAVKLVKNKCDAVDLNLGCPQGIARKGHYGAFLMDEWELIASLIGAVNKEVPEVPITAKIRVFEDRQKTLAYAKSILQAGAWWLTVHGRTREMKGQQTGLADWSQIKFLRDELPSEVVLIANGNIIYKRNIEESINATGADAVMIAETALSYPAIFAKPAADEPSLDDFPRVDHVLREYFDIVKATDGHASVVSLKTHMFKLLRTFFIKEVEIRNKLGPLKSGELDKFEVIVKEIEDRVNHIVNSEPENDVITPNGDYLNVPYWRIQPLFRVVNGVASNGEVRSAEKAKKGSTTDSNDEKIEKRKASDDTAESSPEHKKPKMD</sequence>
<evidence type="ECO:0000256" key="5">
    <source>
        <dbReference type="ARBA" id="ARBA00022694"/>
    </source>
</evidence>
<dbReference type="Gene3D" id="3.20.20.70">
    <property type="entry name" value="Aldolase class I"/>
    <property type="match status" value="1"/>
</dbReference>
<comment type="cofactor">
    <cofactor evidence="1">
        <name>FMN</name>
        <dbReference type="ChEBI" id="CHEBI:58210"/>
    </cofactor>
</comment>
<evidence type="ECO:0000259" key="18">
    <source>
        <dbReference type="Pfam" id="PF01207"/>
    </source>
</evidence>
<evidence type="ECO:0000313" key="19">
    <source>
        <dbReference type="EMBL" id="GMM52067.1"/>
    </source>
</evidence>
<comment type="catalytic activity">
    <reaction evidence="14">
        <text>5,6-dihydrouridine(16) in tRNA + NAD(+) = uridine(16) in tRNA + NADH + H(+)</text>
        <dbReference type="Rhea" id="RHEA:53380"/>
        <dbReference type="Rhea" id="RHEA-COMP:13543"/>
        <dbReference type="Rhea" id="RHEA-COMP:13544"/>
        <dbReference type="ChEBI" id="CHEBI:15378"/>
        <dbReference type="ChEBI" id="CHEBI:57540"/>
        <dbReference type="ChEBI" id="CHEBI:57945"/>
        <dbReference type="ChEBI" id="CHEBI:65315"/>
        <dbReference type="ChEBI" id="CHEBI:74443"/>
        <dbReference type="EC" id="1.3.1.88"/>
    </reaction>
    <physiologicalReaction direction="right-to-left" evidence="14">
        <dbReference type="Rhea" id="RHEA:53382"/>
    </physiologicalReaction>
</comment>
<evidence type="ECO:0000256" key="1">
    <source>
        <dbReference type="ARBA" id="ARBA00001917"/>
    </source>
</evidence>
<feature type="compositionally biased region" description="Basic and acidic residues" evidence="17">
    <location>
        <begin position="390"/>
        <end position="416"/>
    </location>
</feature>
<dbReference type="InterPro" id="IPR018517">
    <property type="entry name" value="tRNA_hU_synthase_CS"/>
</dbReference>
<dbReference type="PANTHER" id="PTHR11082">
    <property type="entry name" value="TRNA-DIHYDROURIDINE SYNTHASE"/>
    <property type="match status" value="1"/>
</dbReference>
<protein>
    <recommendedName>
        <fullName evidence="10">tRNA-dihydrouridine(16/17) synthase [NAD(P)(+)]</fullName>
        <ecNumber evidence="10">1.3.1.88</ecNumber>
    </recommendedName>
</protein>
<dbReference type="EMBL" id="BTGC01000008">
    <property type="protein sequence ID" value="GMM52067.1"/>
    <property type="molecule type" value="Genomic_DNA"/>
</dbReference>
<evidence type="ECO:0000256" key="4">
    <source>
        <dbReference type="ARBA" id="ARBA00022664"/>
    </source>
</evidence>
<dbReference type="GO" id="GO:0017150">
    <property type="term" value="F:tRNA dihydrouridine synthase activity"/>
    <property type="evidence" value="ECO:0007669"/>
    <property type="project" value="InterPro"/>
</dbReference>
<dbReference type="PROSITE" id="PS01136">
    <property type="entry name" value="UPF0034"/>
    <property type="match status" value="1"/>
</dbReference>
<name>A0AAV5RLE3_STABA</name>
<keyword evidence="4" id="KW-0507">mRNA processing</keyword>
<keyword evidence="6" id="KW-0521">NADP</keyword>
<gene>
    <name evidence="19" type="ORF">DASB73_030300</name>
</gene>
<comment type="catalytic activity">
    <reaction evidence="11">
        <text>5,6-dihydrouridine(17) in tRNA + NAD(+) = uridine(17) in tRNA + NADH + H(+)</text>
        <dbReference type="Rhea" id="RHEA:53372"/>
        <dbReference type="Rhea" id="RHEA-COMP:13541"/>
        <dbReference type="Rhea" id="RHEA-COMP:13542"/>
        <dbReference type="ChEBI" id="CHEBI:15378"/>
        <dbReference type="ChEBI" id="CHEBI:57540"/>
        <dbReference type="ChEBI" id="CHEBI:57945"/>
        <dbReference type="ChEBI" id="CHEBI:65315"/>
        <dbReference type="ChEBI" id="CHEBI:74443"/>
        <dbReference type="EC" id="1.3.1.88"/>
    </reaction>
    <physiologicalReaction direction="right-to-left" evidence="11">
        <dbReference type="Rhea" id="RHEA:53374"/>
    </physiologicalReaction>
</comment>